<keyword evidence="7" id="KW-0808">Transferase</keyword>
<dbReference type="Pfam" id="PF00098">
    <property type="entry name" value="zf-CCHC"/>
    <property type="match status" value="1"/>
</dbReference>
<feature type="region of interest" description="Disordered" evidence="2">
    <location>
        <begin position="22"/>
        <end position="58"/>
    </location>
</feature>
<dbReference type="CDD" id="cd01647">
    <property type="entry name" value="RT_LTR"/>
    <property type="match status" value="1"/>
</dbReference>
<proteinExistence type="predicted"/>
<keyword evidence="8" id="KW-1185">Reference proteome</keyword>
<dbReference type="Gene3D" id="4.10.60.10">
    <property type="entry name" value="Zinc finger, CCHC-type"/>
    <property type="match status" value="1"/>
</dbReference>
<dbReference type="Gene3D" id="3.10.10.10">
    <property type="entry name" value="HIV Type 1 Reverse Transcriptase, subunit A, domain 1"/>
    <property type="match status" value="1"/>
</dbReference>
<feature type="domain" description="Reverse transcriptase" evidence="3">
    <location>
        <begin position="296"/>
        <end position="421"/>
    </location>
</feature>
<dbReference type="InterPro" id="IPR050951">
    <property type="entry name" value="Retrovirus_Pol_polyprotein"/>
</dbReference>
<dbReference type="PANTHER" id="PTHR37984:SF5">
    <property type="entry name" value="PROTEIN NYNRIN-LIKE"/>
    <property type="match status" value="1"/>
</dbReference>
<dbReference type="InterPro" id="IPR001878">
    <property type="entry name" value="Znf_CCHC"/>
</dbReference>
<dbReference type="GO" id="GO:0003964">
    <property type="term" value="F:RNA-directed DNA polymerase activity"/>
    <property type="evidence" value="ECO:0007669"/>
    <property type="project" value="UniProtKB-KW"/>
</dbReference>
<evidence type="ECO:0000256" key="1">
    <source>
        <dbReference type="ARBA" id="ARBA00023268"/>
    </source>
</evidence>
<dbReference type="Pfam" id="PF17921">
    <property type="entry name" value="Integrase_H2C2"/>
    <property type="match status" value="1"/>
</dbReference>
<feature type="domain" description="Reverse transcriptase/retrotransposon-derived protein RNase H-like" evidence="5">
    <location>
        <begin position="468"/>
        <end position="539"/>
    </location>
</feature>
<dbReference type="InterPro" id="IPR041577">
    <property type="entry name" value="RT_RNaseH_2"/>
</dbReference>
<dbReference type="InterPro" id="IPR043502">
    <property type="entry name" value="DNA/RNA_pol_sf"/>
</dbReference>
<evidence type="ECO:0000313" key="8">
    <source>
        <dbReference type="Proteomes" id="UP001151760"/>
    </source>
</evidence>
<protein>
    <submittedName>
        <fullName evidence="7">Reverse transcriptase domain-containing protein</fullName>
    </submittedName>
</protein>
<dbReference type="InterPro" id="IPR041588">
    <property type="entry name" value="Integrase_H2C2"/>
</dbReference>
<dbReference type="EMBL" id="BQNB010009214">
    <property type="protein sequence ID" value="GJS60323.1"/>
    <property type="molecule type" value="Genomic_DNA"/>
</dbReference>
<evidence type="ECO:0000259" key="3">
    <source>
        <dbReference type="Pfam" id="PF00078"/>
    </source>
</evidence>
<dbReference type="Proteomes" id="UP001151760">
    <property type="component" value="Unassembled WGS sequence"/>
</dbReference>
<evidence type="ECO:0000259" key="5">
    <source>
        <dbReference type="Pfam" id="PF17919"/>
    </source>
</evidence>
<dbReference type="InterPro" id="IPR043128">
    <property type="entry name" value="Rev_trsase/Diguanyl_cyclase"/>
</dbReference>
<keyword evidence="1" id="KW-0511">Multifunctional enzyme</keyword>
<feature type="compositionally biased region" description="Basic and acidic residues" evidence="2">
    <location>
        <begin position="32"/>
        <end position="55"/>
    </location>
</feature>
<evidence type="ECO:0000256" key="2">
    <source>
        <dbReference type="SAM" id="MobiDB-lite"/>
    </source>
</evidence>
<keyword evidence="7" id="KW-0548">Nucleotidyltransferase</keyword>
<reference evidence="7" key="1">
    <citation type="journal article" date="2022" name="Int. J. Mol. Sci.">
        <title>Draft Genome of Tanacetum Coccineum: Genomic Comparison of Closely Related Tanacetum-Family Plants.</title>
        <authorList>
            <person name="Yamashiro T."/>
            <person name="Shiraishi A."/>
            <person name="Nakayama K."/>
            <person name="Satake H."/>
        </authorList>
    </citation>
    <scope>NUCLEOTIDE SEQUENCE</scope>
</reference>
<keyword evidence="7" id="KW-0695">RNA-directed DNA polymerase</keyword>
<evidence type="ECO:0000259" key="4">
    <source>
        <dbReference type="Pfam" id="PF00098"/>
    </source>
</evidence>
<comment type="caution">
    <text evidence="7">The sequence shown here is derived from an EMBL/GenBank/DDBJ whole genome shotgun (WGS) entry which is preliminary data.</text>
</comment>
<dbReference type="Pfam" id="PF00078">
    <property type="entry name" value="RVT_1"/>
    <property type="match status" value="1"/>
</dbReference>
<organism evidence="7 8">
    <name type="scientific">Tanacetum coccineum</name>
    <dbReference type="NCBI Taxonomy" id="301880"/>
    <lineage>
        <taxon>Eukaryota</taxon>
        <taxon>Viridiplantae</taxon>
        <taxon>Streptophyta</taxon>
        <taxon>Embryophyta</taxon>
        <taxon>Tracheophyta</taxon>
        <taxon>Spermatophyta</taxon>
        <taxon>Magnoliopsida</taxon>
        <taxon>eudicotyledons</taxon>
        <taxon>Gunneridae</taxon>
        <taxon>Pentapetalae</taxon>
        <taxon>asterids</taxon>
        <taxon>campanulids</taxon>
        <taxon>Asterales</taxon>
        <taxon>Asteraceae</taxon>
        <taxon>Asteroideae</taxon>
        <taxon>Anthemideae</taxon>
        <taxon>Anthemidinae</taxon>
        <taxon>Tanacetum</taxon>
    </lineage>
</organism>
<gene>
    <name evidence="7" type="ORF">Tco_0655107</name>
</gene>
<evidence type="ECO:0000313" key="7">
    <source>
        <dbReference type="EMBL" id="GJS60323.1"/>
    </source>
</evidence>
<feature type="domain" description="CCHC-type" evidence="4">
    <location>
        <begin position="95"/>
        <end position="108"/>
    </location>
</feature>
<dbReference type="Gene3D" id="3.30.70.270">
    <property type="match status" value="2"/>
</dbReference>
<dbReference type="SUPFAM" id="SSF56672">
    <property type="entry name" value="DNA/RNA polymerases"/>
    <property type="match status" value="1"/>
</dbReference>
<name>A0ABQ4X5L8_9ASTR</name>
<dbReference type="PANTHER" id="PTHR37984">
    <property type="entry name" value="PROTEIN CBG26694"/>
    <property type="match status" value="1"/>
</dbReference>
<dbReference type="Pfam" id="PF17919">
    <property type="entry name" value="RT_RNaseH_2"/>
    <property type="match status" value="1"/>
</dbReference>
<evidence type="ECO:0000259" key="6">
    <source>
        <dbReference type="Pfam" id="PF17921"/>
    </source>
</evidence>
<sequence length="690" mass="78619">MVAATEPKTIQKDVQLAGTLTAEALRNGSIKKNPEKRANMGEPSKDRNEREDNNRTRTRNAFATTINPVRGGYTGTTPKCTAYGYHHSPETSCRSCFNCNRPGHFAKDYRVAPRNANPINARIPVARTYFEYGSTDHIKSACPRINQAQRLGGNQQGQVMAVNRGQGGGNQGNQARGRAFMLGAEEARQDPNIMTGMDWLSGHKAEIICHEKVVRIPLLDGKIVVVRDFPKVFPDDLTRLPPVREIEFQIELVSGEMPVAKSPYHLAPSKLEELSGQLKEKVSFNQAHRLGEHRIDGLSDQLQGSQYFSKIDLRSGYHQLRVHEDNIPKTEFRTRYGHFKFTVMPFGLANALAVFMDLMNQVCRLYLDKFLIVLIDDILIYFKTREEHEMHLGLVLELLKKEKLYAKFSKCEFWLQEVQFLMHMINGDGIHVDPSKIEAVKNWKAPRTLSEVRSFLRLAGYYHRFIEDFSKIAKPLTVLTQKTLPDGLEDFVVYCDASGLGLGCVLMQRGKVIAYASRQLKIHEKNYTTHDLELGAVLFSDYDCEIRYHPGKANIVADALSRKERVNLQSSIKDRILAAQKEASDEFVGLQKGLDEMIELKNDGALYYLDRIWVPLKGDVRTLIMDEAHKSKYSVHPRADKMYYDLRDRYWWPGMKKDIAVYVSKCLTCLKVNAEHQRPSGLLQQPEIPK</sequence>
<feature type="domain" description="Integrase zinc-binding" evidence="6">
    <location>
        <begin position="619"/>
        <end position="674"/>
    </location>
</feature>
<reference evidence="7" key="2">
    <citation type="submission" date="2022-01" db="EMBL/GenBank/DDBJ databases">
        <authorList>
            <person name="Yamashiro T."/>
            <person name="Shiraishi A."/>
            <person name="Satake H."/>
            <person name="Nakayama K."/>
        </authorList>
    </citation>
    <scope>NUCLEOTIDE SEQUENCE</scope>
</reference>
<dbReference type="InterPro" id="IPR000477">
    <property type="entry name" value="RT_dom"/>
</dbReference>
<dbReference type="Gene3D" id="1.10.340.70">
    <property type="match status" value="1"/>
</dbReference>
<accession>A0ABQ4X5L8</accession>